<feature type="region of interest" description="Disordered" evidence="9">
    <location>
        <begin position="130"/>
        <end position="169"/>
    </location>
</feature>
<evidence type="ECO:0000313" key="13">
    <source>
        <dbReference type="Proteomes" id="UP000317977"/>
    </source>
</evidence>
<dbReference type="EMBL" id="SJPX01000003">
    <property type="protein sequence ID" value="TWU51205.1"/>
    <property type="molecule type" value="Genomic_DNA"/>
</dbReference>
<dbReference type="CDD" id="cd00009">
    <property type="entry name" value="AAA"/>
    <property type="match status" value="1"/>
</dbReference>
<dbReference type="AlphaFoldDB" id="A0A5C6ERG3"/>
<keyword evidence="3 7" id="KW-0547">Nucleotide-binding</keyword>
<feature type="region of interest" description="Disordered" evidence="9">
    <location>
        <begin position="202"/>
        <end position="247"/>
    </location>
</feature>
<dbReference type="PANTHER" id="PTHR30050:SF2">
    <property type="entry name" value="CHROMOSOMAL REPLICATION INITIATOR PROTEIN DNAA"/>
    <property type="match status" value="1"/>
</dbReference>
<reference evidence="12 13" key="1">
    <citation type="submission" date="2019-02" db="EMBL/GenBank/DDBJ databases">
        <title>Deep-cultivation of Planctomycetes and their phenomic and genomic characterization uncovers novel biology.</title>
        <authorList>
            <person name="Wiegand S."/>
            <person name="Jogler M."/>
            <person name="Boedeker C."/>
            <person name="Pinto D."/>
            <person name="Vollmers J."/>
            <person name="Rivas-Marin E."/>
            <person name="Kohn T."/>
            <person name="Peeters S.H."/>
            <person name="Heuer A."/>
            <person name="Rast P."/>
            <person name="Oberbeckmann S."/>
            <person name="Bunk B."/>
            <person name="Jeske O."/>
            <person name="Meyerdierks A."/>
            <person name="Storesund J.E."/>
            <person name="Kallscheuer N."/>
            <person name="Luecker S."/>
            <person name="Lage O.M."/>
            <person name="Pohl T."/>
            <person name="Merkel B.J."/>
            <person name="Hornburger P."/>
            <person name="Mueller R.-W."/>
            <person name="Bruemmer F."/>
            <person name="Labrenz M."/>
            <person name="Spormann A.M."/>
            <person name="Op Den Camp H."/>
            <person name="Overmann J."/>
            <person name="Amann R."/>
            <person name="Jetten M.S.M."/>
            <person name="Mascher T."/>
            <person name="Medema M.H."/>
            <person name="Devos D.P."/>
            <person name="Kaster A.-K."/>
            <person name="Ovreas L."/>
            <person name="Rohde M."/>
            <person name="Galperin M.Y."/>
            <person name="Jogler C."/>
        </authorList>
    </citation>
    <scope>NUCLEOTIDE SEQUENCE [LARGE SCALE GENOMIC DNA]</scope>
    <source>
        <strain evidence="12 13">Poly59</strain>
    </source>
</reference>
<dbReference type="SUPFAM" id="SSF48295">
    <property type="entry name" value="TrpR-like"/>
    <property type="match status" value="1"/>
</dbReference>
<dbReference type="InterPro" id="IPR013317">
    <property type="entry name" value="DnaA_dom"/>
</dbReference>
<feature type="domain" description="Chromosomal replication initiator DnaA C-terminal" evidence="11">
    <location>
        <begin position="486"/>
        <end position="555"/>
    </location>
</feature>
<dbReference type="GO" id="GO:0003688">
    <property type="term" value="F:DNA replication origin binding"/>
    <property type="evidence" value="ECO:0007669"/>
    <property type="project" value="TreeGrafter"/>
</dbReference>
<keyword evidence="1" id="KW-0963">Cytoplasm</keyword>
<keyword evidence="6 7" id="KW-0238">DNA-binding</keyword>
<evidence type="ECO:0000313" key="12">
    <source>
        <dbReference type="EMBL" id="TWU51205.1"/>
    </source>
</evidence>
<dbReference type="InterPro" id="IPR020591">
    <property type="entry name" value="Chromosome_initiator_DnaA-like"/>
</dbReference>
<evidence type="ECO:0000256" key="3">
    <source>
        <dbReference type="ARBA" id="ARBA00022741"/>
    </source>
</evidence>
<evidence type="ECO:0000256" key="9">
    <source>
        <dbReference type="SAM" id="MobiDB-lite"/>
    </source>
</evidence>
<evidence type="ECO:0000256" key="4">
    <source>
        <dbReference type="ARBA" id="ARBA00022840"/>
    </source>
</evidence>
<feature type="region of interest" description="Disordered" evidence="9">
    <location>
        <begin position="53"/>
        <end position="74"/>
    </location>
</feature>
<dbReference type="Proteomes" id="UP000317977">
    <property type="component" value="Unassembled WGS sequence"/>
</dbReference>
<dbReference type="SMART" id="SM00382">
    <property type="entry name" value="AAA"/>
    <property type="match status" value="1"/>
</dbReference>
<dbReference type="GO" id="GO:0005524">
    <property type="term" value="F:ATP binding"/>
    <property type="evidence" value="ECO:0007669"/>
    <property type="project" value="UniProtKB-KW"/>
</dbReference>
<feature type="domain" description="AAA+ ATPase" evidence="10">
    <location>
        <begin position="274"/>
        <end position="397"/>
    </location>
</feature>
<dbReference type="InterPro" id="IPR010921">
    <property type="entry name" value="Trp_repressor/repl_initiator"/>
</dbReference>
<evidence type="ECO:0000256" key="8">
    <source>
        <dbReference type="RuleBase" id="RU004227"/>
    </source>
</evidence>
<dbReference type="Gene3D" id="3.40.50.300">
    <property type="entry name" value="P-loop containing nucleotide triphosphate hydrolases"/>
    <property type="match status" value="1"/>
</dbReference>
<keyword evidence="2 7" id="KW-0235">DNA replication</keyword>
<dbReference type="GO" id="GO:0008289">
    <property type="term" value="F:lipid binding"/>
    <property type="evidence" value="ECO:0007669"/>
    <property type="project" value="UniProtKB-KW"/>
</dbReference>
<organism evidence="12 13">
    <name type="scientific">Rubripirellula reticaptiva</name>
    <dbReference type="NCBI Taxonomy" id="2528013"/>
    <lineage>
        <taxon>Bacteria</taxon>
        <taxon>Pseudomonadati</taxon>
        <taxon>Planctomycetota</taxon>
        <taxon>Planctomycetia</taxon>
        <taxon>Pirellulales</taxon>
        <taxon>Pirellulaceae</taxon>
        <taxon>Rubripirellula</taxon>
    </lineage>
</organism>
<evidence type="ECO:0000259" key="11">
    <source>
        <dbReference type="SMART" id="SM00760"/>
    </source>
</evidence>
<dbReference type="PANTHER" id="PTHR30050">
    <property type="entry name" value="CHROMOSOMAL REPLICATION INITIATOR PROTEIN DNAA"/>
    <property type="match status" value="1"/>
</dbReference>
<evidence type="ECO:0000256" key="6">
    <source>
        <dbReference type="ARBA" id="ARBA00023125"/>
    </source>
</evidence>
<dbReference type="SMART" id="SM00760">
    <property type="entry name" value="Bac_DnaA_C"/>
    <property type="match status" value="1"/>
</dbReference>
<dbReference type="Gene3D" id="3.30.300.180">
    <property type="match status" value="1"/>
</dbReference>
<comment type="similarity">
    <text evidence="8">Belongs to the DnaA family.</text>
</comment>
<comment type="caution">
    <text evidence="12">The sequence shown here is derived from an EMBL/GenBank/DDBJ whole genome shotgun (WGS) entry which is preliminary data.</text>
</comment>
<evidence type="ECO:0000256" key="2">
    <source>
        <dbReference type="ARBA" id="ARBA00022705"/>
    </source>
</evidence>
<dbReference type="InterPro" id="IPR038454">
    <property type="entry name" value="DnaA_N_sf"/>
</dbReference>
<dbReference type="Gene3D" id="1.10.1750.10">
    <property type="match status" value="1"/>
</dbReference>
<dbReference type="RefSeq" id="WP_146534615.1">
    <property type="nucleotide sequence ID" value="NZ_SJPX01000003.1"/>
</dbReference>
<dbReference type="SUPFAM" id="SSF52540">
    <property type="entry name" value="P-loop containing nucleoside triphosphate hydrolases"/>
    <property type="match status" value="1"/>
</dbReference>
<name>A0A5C6ERG3_9BACT</name>
<evidence type="ECO:0000259" key="10">
    <source>
        <dbReference type="SMART" id="SM00382"/>
    </source>
</evidence>
<keyword evidence="13" id="KW-1185">Reference proteome</keyword>
<gene>
    <name evidence="12" type="primary">dnaA_2</name>
    <name evidence="12" type="ORF">Poly59_27960</name>
</gene>
<dbReference type="GO" id="GO:0005886">
    <property type="term" value="C:plasma membrane"/>
    <property type="evidence" value="ECO:0007669"/>
    <property type="project" value="TreeGrafter"/>
</dbReference>
<proteinExistence type="inferred from homology"/>
<sequence length="587" mass="63041">MKEDCATGMFVPHGCTDDRDVVASFKEALEQRIGADRFRMWFTNGVAFEVASSPVEAETSETGNPSDGEPITKPTSLVRGCVIVRVRGQFALDRLKKNFLSELRGAAMQACGSSTNVSVELAAPQAAQAELPLGEASKSDSAPRRSPVRSRRQASAKIESQRGKTMSMSGLVASGAGTVRNQRRAPKVAATVVHGVVVSSDFALGGTPQPQSKSPSKAPTKPAGSDTSLSKSLRDPSAKAVGQQRPMNAQTFVSGSCNQLAFTAMSMVCQQPGLASPLFLCGPTGSGKTHMLTAIADQFRRHHRMRRVMHLSAEQFTNDFITSVGNSGITSFRRRYREVDALLIDDVQFLGSKKATLREVLYTVETLAAAGRPLIFSGSHAPTEIQGLTHELAGRMSSGLVCPMGPLDLSTRETILRRWLGDTCSMPVDDAMVTQLTSMLAGDGRVISGVVNTINLLQRMYGRNPSMDEVRRFGGDVLRSAKPVASLSVIETAVCDAFQLPLDVLRSGAQTRAVSEPRMLAMYLSRQMTSAAYTEIAKHFGGKSHSTAMAAEKNVKGWLEKGKSIGRGNVAMSAQEAIERIENLLRA</sequence>
<dbReference type="Pfam" id="PF08299">
    <property type="entry name" value="Bac_DnaA_C"/>
    <property type="match status" value="1"/>
</dbReference>
<dbReference type="PRINTS" id="PR00051">
    <property type="entry name" value="DNAA"/>
</dbReference>
<dbReference type="GO" id="GO:0006270">
    <property type="term" value="P:DNA replication initiation"/>
    <property type="evidence" value="ECO:0007669"/>
    <property type="project" value="InterPro"/>
</dbReference>
<dbReference type="InterPro" id="IPR027417">
    <property type="entry name" value="P-loop_NTPase"/>
</dbReference>
<accession>A0A5C6ERG3</accession>
<protein>
    <recommendedName>
        <fullName evidence="7">Chromosomal replication initiator protein DnaA</fullName>
    </recommendedName>
</protein>
<dbReference type="GO" id="GO:0006275">
    <property type="term" value="P:regulation of DNA replication"/>
    <property type="evidence" value="ECO:0007669"/>
    <property type="project" value="InterPro"/>
</dbReference>
<dbReference type="InterPro" id="IPR013159">
    <property type="entry name" value="DnaA_C"/>
</dbReference>
<feature type="compositionally biased region" description="Low complexity" evidence="9">
    <location>
        <begin position="205"/>
        <end position="225"/>
    </location>
</feature>
<dbReference type="CDD" id="cd06571">
    <property type="entry name" value="Bac_DnaA_C"/>
    <property type="match status" value="1"/>
</dbReference>
<keyword evidence="4 7" id="KW-0067">ATP-binding</keyword>
<keyword evidence="5" id="KW-0446">Lipid-binding</keyword>
<dbReference type="Pfam" id="PF00308">
    <property type="entry name" value="Bac_DnaA"/>
    <property type="match status" value="1"/>
</dbReference>
<comment type="function">
    <text evidence="7">Plays an essential role in the initiation and regulation of chromosomal replication. ATP-DnaA binds to the origin of replication (oriC) to initiate formation of the DNA replication initiation complex once per cell cycle. Binds the DnaA box (a 9 base pair repeat at the origin) and separates the double-stranded (ds)DNA. Forms a right-handed helical filament on oriC DNA; dsDNA binds to the exterior of the filament while single-stranded (ss)DNA is stabiized in the filament's interior. The ATP-DnaA-oriC complex binds and stabilizes one strand of the AT-rich DNA unwinding element (DUE), permitting loading of DNA polymerase. After initiation quickly degrades to an ADP-DnaA complex that is not apt for DNA replication. Binds acidic phospholipids.</text>
</comment>
<evidence type="ECO:0000256" key="1">
    <source>
        <dbReference type="ARBA" id="ARBA00022490"/>
    </source>
</evidence>
<evidence type="ECO:0000256" key="7">
    <source>
        <dbReference type="RuleBase" id="RU000577"/>
    </source>
</evidence>
<evidence type="ECO:0000256" key="5">
    <source>
        <dbReference type="ARBA" id="ARBA00023121"/>
    </source>
</evidence>
<dbReference type="OrthoDB" id="9807019at2"/>
<dbReference type="InterPro" id="IPR003593">
    <property type="entry name" value="AAA+_ATPase"/>
</dbReference>